<dbReference type="SUPFAM" id="SSF53474">
    <property type="entry name" value="alpha/beta-Hydrolases"/>
    <property type="match status" value="1"/>
</dbReference>
<dbReference type="PRINTS" id="PR00111">
    <property type="entry name" value="ABHYDROLASE"/>
</dbReference>
<dbReference type="Pfam" id="PF00561">
    <property type="entry name" value="Abhydrolase_1"/>
    <property type="match status" value="1"/>
</dbReference>
<name>A0A7U4DQ34_DESPD</name>
<accession>A0A7U4DQ34</accession>
<feature type="domain" description="AB hydrolase-1" evidence="1">
    <location>
        <begin position="32"/>
        <end position="131"/>
    </location>
</feature>
<dbReference type="InterPro" id="IPR000639">
    <property type="entry name" value="Epox_hydrolase-like"/>
</dbReference>
<protein>
    <submittedName>
        <fullName evidence="2">Alpha/beta hydrolase fold protein</fullName>
    </submittedName>
</protein>
<dbReference type="GO" id="GO:0016787">
    <property type="term" value="F:hydrolase activity"/>
    <property type="evidence" value="ECO:0007669"/>
    <property type="project" value="UniProtKB-KW"/>
</dbReference>
<organism evidence="2 3">
    <name type="scientific">Desulfobulbus propionicus (strain ATCC 33891 / DSM 2032 / VKM B-1956 / 1pr3)</name>
    <dbReference type="NCBI Taxonomy" id="577650"/>
    <lineage>
        <taxon>Bacteria</taxon>
        <taxon>Pseudomonadati</taxon>
        <taxon>Thermodesulfobacteriota</taxon>
        <taxon>Desulfobulbia</taxon>
        <taxon>Desulfobulbales</taxon>
        <taxon>Desulfobulbaceae</taxon>
        <taxon>Desulfobulbus</taxon>
    </lineage>
</organism>
<dbReference type="InterPro" id="IPR000073">
    <property type="entry name" value="AB_hydrolase_1"/>
</dbReference>
<dbReference type="EMBL" id="CP002364">
    <property type="protein sequence ID" value="ADW18796.1"/>
    <property type="molecule type" value="Genomic_DNA"/>
</dbReference>
<dbReference type="AlphaFoldDB" id="A0A7U4DQ34"/>
<dbReference type="InterPro" id="IPR050228">
    <property type="entry name" value="Carboxylesterase_BioH"/>
</dbReference>
<dbReference type="PRINTS" id="PR00412">
    <property type="entry name" value="EPOXHYDRLASE"/>
</dbReference>
<dbReference type="PANTHER" id="PTHR43194">
    <property type="entry name" value="HYDROLASE ALPHA/BETA FOLD FAMILY"/>
    <property type="match status" value="1"/>
</dbReference>
<keyword evidence="2" id="KW-0378">Hydrolase</keyword>
<dbReference type="RefSeq" id="WP_015725322.1">
    <property type="nucleotide sequence ID" value="NC_014972.1"/>
</dbReference>
<evidence type="ECO:0000259" key="1">
    <source>
        <dbReference type="Pfam" id="PF00561"/>
    </source>
</evidence>
<keyword evidence="3" id="KW-1185">Reference proteome</keyword>
<sequence length="291" mass="33358">MNSQPLAEYPFQPRFFDLDGHRLAYLDEGQGPVVVMVHGNPSWSYLYRNLVSGLRDRYRCIVPDHIGCGFSDKPQSYPYRLRTHIDNLERLLDHLGVERCTLVVHDWGGAIGMGWAGRHPERVAGAVVLNTAAFCSRRIPLRIAVCRWPLIGPLLVRGLNGFAGAAVFMAVRKRLRPEVAKGFLAPYDSWRNRIAVLRFVEDIPMEADHPSWPTLVEVEQSLARLRDMPLMLCWGGRDFCFNDSFYQEWRRRFPQAEAHYFLEAGHYVLEDGLEAISPLIEDFLHRAQEGP</sequence>
<dbReference type="Gene3D" id="3.40.50.1820">
    <property type="entry name" value="alpha/beta hydrolase"/>
    <property type="match status" value="1"/>
</dbReference>
<gene>
    <name evidence="2" type="ordered locus">Despr_2660</name>
</gene>
<evidence type="ECO:0000313" key="2">
    <source>
        <dbReference type="EMBL" id="ADW18796.1"/>
    </source>
</evidence>
<dbReference type="InterPro" id="IPR029058">
    <property type="entry name" value="AB_hydrolase_fold"/>
</dbReference>
<dbReference type="PANTHER" id="PTHR43194:SF2">
    <property type="entry name" value="PEROXISOMAL MEMBRANE PROTEIN LPX1"/>
    <property type="match status" value="1"/>
</dbReference>
<dbReference type="KEGG" id="dpr:Despr_2660"/>
<dbReference type="Proteomes" id="UP000006365">
    <property type="component" value="Chromosome"/>
</dbReference>
<evidence type="ECO:0000313" key="3">
    <source>
        <dbReference type="Proteomes" id="UP000006365"/>
    </source>
</evidence>
<proteinExistence type="predicted"/>
<reference evidence="2 3" key="1">
    <citation type="journal article" date="2011" name="Stand. Genomic Sci.">
        <title>Complete genome sequence of Desulfobulbus propionicus type strain (1pr3).</title>
        <authorList>
            <person name="Pagani I."/>
            <person name="Lapidus A."/>
            <person name="Nolan M."/>
            <person name="Lucas S."/>
            <person name="Hammon N."/>
            <person name="Deshpande S."/>
            <person name="Cheng J.F."/>
            <person name="Chertkov O."/>
            <person name="Davenport K."/>
            <person name="Tapia R."/>
            <person name="Han C."/>
            <person name="Goodwin L."/>
            <person name="Pitluck S."/>
            <person name="Liolios K."/>
            <person name="Mavromatis K."/>
            <person name="Ivanova N."/>
            <person name="Mikhailova N."/>
            <person name="Pati A."/>
            <person name="Chen A."/>
            <person name="Palaniappan K."/>
            <person name="Land M."/>
            <person name="Hauser L."/>
            <person name="Chang Y.J."/>
            <person name="Jeffries C.D."/>
            <person name="Detter J.C."/>
            <person name="Brambilla E."/>
            <person name="Kannan K.P."/>
            <person name="Djao O.D."/>
            <person name="Rohde M."/>
            <person name="Pukall R."/>
            <person name="Spring S."/>
            <person name="Goker M."/>
            <person name="Sikorski J."/>
            <person name="Woyke T."/>
            <person name="Bristow J."/>
            <person name="Eisen J.A."/>
            <person name="Markowitz V."/>
            <person name="Hugenholtz P."/>
            <person name="Kyrpides N.C."/>
            <person name="Klenk H.P."/>
        </authorList>
    </citation>
    <scope>NUCLEOTIDE SEQUENCE [LARGE SCALE GENOMIC DNA]</scope>
    <source>
        <strain evidence="3">ATCC 33891 / DSM 2032 / 1pr3</strain>
    </source>
</reference>